<comment type="caution">
    <text evidence="3">The sequence shown here is derived from an EMBL/GenBank/DDBJ whole genome shotgun (WGS) entry which is preliminary data.</text>
</comment>
<organism evidence="3 4">
    <name type="scientific">candidate division TA06 bacterium</name>
    <dbReference type="NCBI Taxonomy" id="2250710"/>
    <lineage>
        <taxon>Bacteria</taxon>
        <taxon>Bacteria division TA06</taxon>
    </lineage>
</organism>
<dbReference type="GO" id="GO:0005886">
    <property type="term" value="C:plasma membrane"/>
    <property type="evidence" value="ECO:0007669"/>
    <property type="project" value="TreeGrafter"/>
</dbReference>
<proteinExistence type="predicted"/>
<dbReference type="PANTHER" id="PTHR45138:SF9">
    <property type="entry name" value="DIGUANYLATE CYCLASE DGCM-RELATED"/>
    <property type="match status" value="1"/>
</dbReference>
<feature type="coiled-coil region" evidence="1">
    <location>
        <begin position="25"/>
        <end position="73"/>
    </location>
</feature>
<dbReference type="NCBIfam" id="TIGR00254">
    <property type="entry name" value="GGDEF"/>
    <property type="match status" value="1"/>
</dbReference>
<reference evidence="3" key="1">
    <citation type="submission" date="2020-07" db="EMBL/GenBank/DDBJ databases">
        <title>Huge and variable diversity of episymbiotic CPR bacteria and DPANN archaea in groundwater ecosystems.</title>
        <authorList>
            <person name="He C.Y."/>
            <person name="Keren R."/>
            <person name="Whittaker M."/>
            <person name="Farag I.F."/>
            <person name="Doudna J."/>
            <person name="Cate J.H.D."/>
            <person name="Banfield J.F."/>
        </authorList>
    </citation>
    <scope>NUCLEOTIDE SEQUENCE</scope>
    <source>
        <strain evidence="3">NC_groundwater_1520_Pr4_B-0.1um_53_5</strain>
    </source>
</reference>
<dbReference type="Gene3D" id="3.30.450.40">
    <property type="match status" value="1"/>
</dbReference>
<evidence type="ECO:0000256" key="1">
    <source>
        <dbReference type="SAM" id="Coils"/>
    </source>
</evidence>
<dbReference type="GO" id="GO:0052621">
    <property type="term" value="F:diguanylate cyclase activity"/>
    <property type="evidence" value="ECO:0007669"/>
    <property type="project" value="TreeGrafter"/>
</dbReference>
<feature type="domain" description="GGDEF" evidence="2">
    <location>
        <begin position="266"/>
        <end position="401"/>
    </location>
</feature>
<dbReference type="GO" id="GO:1902201">
    <property type="term" value="P:negative regulation of bacterial-type flagellum-dependent cell motility"/>
    <property type="evidence" value="ECO:0007669"/>
    <property type="project" value="TreeGrafter"/>
</dbReference>
<dbReference type="Gene3D" id="3.30.70.270">
    <property type="match status" value="1"/>
</dbReference>
<dbReference type="SUPFAM" id="SSF55781">
    <property type="entry name" value="GAF domain-like"/>
    <property type="match status" value="1"/>
</dbReference>
<dbReference type="InterPro" id="IPR029787">
    <property type="entry name" value="Nucleotide_cyclase"/>
</dbReference>
<dbReference type="PROSITE" id="PS50887">
    <property type="entry name" value="GGDEF"/>
    <property type="match status" value="1"/>
</dbReference>
<sequence>MSMTIIAFALAALFLVLFLVSSGGAGKKTAGLKEAQERLARLQIEDRRQSDLVQNLKTNMATLEKEKNERTRVFMVLLELARTLSGNIEQEKLPPLLLRIAQQLFDAEELIFFKPEDDGHALAAAAQIGVDEKTARSLNLKVGNGYLGHTAAKRLVMTKEDFATESNLIKQHIEATKESGIAPVLCLPLVQHNVLLGLVSIGKITQRAKEERNMLMIYQSLGSMAMENARMFDQLYTKDRMTDLFNWRYFEERAQAELSRSKRFGHKLSFTLLDLDNFKTFAEANGTQAAEKVLAKVGALLNECVRKIDIPCRMSEDSFAVALLETERVQAVQFAEKIKKIIEEALSTIDQAFASQSLTVTLAVMTFPDDGFTMAEMFDSAAKKLAEAQAKGGSVIIKNISEETA</sequence>
<dbReference type="PANTHER" id="PTHR45138">
    <property type="entry name" value="REGULATORY COMPONENTS OF SENSORY TRANSDUCTION SYSTEM"/>
    <property type="match status" value="1"/>
</dbReference>
<dbReference type="InterPro" id="IPR043128">
    <property type="entry name" value="Rev_trsase/Diguanyl_cyclase"/>
</dbReference>
<evidence type="ECO:0000313" key="4">
    <source>
        <dbReference type="Proteomes" id="UP000736328"/>
    </source>
</evidence>
<dbReference type="Proteomes" id="UP000736328">
    <property type="component" value="Unassembled WGS sequence"/>
</dbReference>
<dbReference type="InterPro" id="IPR029016">
    <property type="entry name" value="GAF-like_dom_sf"/>
</dbReference>
<dbReference type="AlphaFoldDB" id="A0A933IAV0"/>
<protein>
    <submittedName>
        <fullName evidence="3">Sensor domain-containing diguanylate cyclase</fullName>
    </submittedName>
</protein>
<dbReference type="InterPro" id="IPR000160">
    <property type="entry name" value="GGDEF_dom"/>
</dbReference>
<dbReference type="EMBL" id="JACQXR010000085">
    <property type="protein sequence ID" value="MBI4726869.1"/>
    <property type="molecule type" value="Genomic_DNA"/>
</dbReference>
<dbReference type="SUPFAM" id="SSF55073">
    <property type="entry name" value="Nucleotide cyclase"/>
    <property type="match status" value="1"/>
</dbReference>
<dbReference type="GO" id="GO:0043709">
    <property type="term" value="P:cell adhesion involved in single-species biofilm formation"/>
    <property type="evidence" value="ECO:0007669"/>
    <property type="project" value="TreeGrafter"/>
</dbReference>
<dbReference type="Pfam" id="PF01590">
    <property type="entry name" value="GAF"/>
    <property type="match status" value="1"/>
</dbReference>
<gene>
    <name evidence="3" type="ORF">HY768_06555</name>
</gene>
<name>A0A933IAV0_UNCT6</name>
<dbReference type="SMART" id="SM00267">
    <property type="entry name" value="GGDEF"/>
    <property type="match status" value="1"/>
</dbReference>
<dbReference type="Pfam" id="PF00990">
    <property type="entry name" value="GGDEF"/>
    <property type="match status" value="1"/>
</dbReference>
<dbReference type="InterPro" id="IPR003018">
    <property type="entry name" value="GAF"/>
</dbReference>
<dbReference type="InterPro" id="IPR050469">
    <property type="entry name" value="Diguanylate_Cyclase"/>
</dbReference>
<dbReference type="CDD" id="cd01949">
    <property type="entry name" value="GGDEF"/>
    <property type="match status" value="1"/>
</dbReference>
<accession>A0A933IAV0</accession>
<evidence type="ECO:0000313" key="3">
    <source>
        <dbReference type="EMBL" id="MBI4726869.1"/>
    </source>
</evidence>
<evidence type="ECO:0000259" key="2">
    <source>
        <dbReference type="PROSITE" id="PS50887"/>
    </source>
</evidence>
<keyword evidence="1" id="KW-0175">Coiled coil</keyword>